<dbReference type="AlphaFoldDB" id="A0A914WEP5"/>
<name>A0A914WEP5_9BILA</name>
<reference evidence="2" key="1">
    <citation type="submission" date="2022-11" db="UniProtKB">
        <authorList>
            <consortium name="WormBaseParasite"/>
        </authorList>
    </citation>
    <scope>IDENTIFICATION</scope>
</reference>
<evidence type="ECO:0000313" key="2">
    <source>
        <dbReference type="WBParaSite" id="PSAMB.scaffold3702size17177.g22268.t1"/>
    </source>
</evidence>
<accession>A0A914WEP5</accession>
<organism evidence="1 2">
    <name type="scientific">Plectus sambesii</name>
    <dbReference type="NCBI Taxonomy" id="2011161"/>
    <lineage>
        <taxon>Eukaryota</taxon>
        <taxon>Metazoa</taxon>
        <taxon>Ecdysozoa</taxon>
        <taxon>Nematoda</taxon>
        <taxon>Chromadorea</taxon>
        <taxon>Plectida</taxon>
        <taxon>Plectina</taxon>
        <taxon>Plectoidea</taxon>
        <taxon>Plectidae</taxon>
        <taxon>Plectus</taxon>
    </lineage>
</organism>
<evidence type="ECO:0000313" key="1">
    <source>
        <dbReference type="Proteomes" id="UP000887566"/>
    </source>
</evidence>
<protein>
    <submittedName>
        <fullName evidence="2">F-box domain-containing protein</fullName>
    </submittedName>
</protein>
<keyword evidence="1" id="KW-1185">Reference proteome</keyword>
<sequence length="389" mass="43696">MASKDEKKALAAQKKMLKGNKTNAANSNMAKAMAAPEAEGAHPDNSLDYFSEIHYLPFIKVLRFLPARQVAQMRLVSDRFDYVITRSSHIMPKKKIDDTVVFKSNDAGELIVEWIDDSDKKIIETTLAGDQVALSELLRFIHIGGTMFFSDAVSAADKVLNQLSTAWLTIRPKSVIFSGDLSQTSRDSLRAFLVKVEPSIKRLHFQYAKNISHNLLSDNVIRAAGRLDGLMVMPWDRNPALLDINIGDETRLAMADADHMPSYFCVMGCSGITPGDIRAFVEEWMAKEGPEEDGKYNSCKHGMELCQLAFYKCANVMPAVVEEALKEMCGDLLKKETIAAAGTEEMKERVQYAIQCRARNCRLEIHFHYYVRADFCAFGYHEARVTCRT</sequence>
<proteinExistence type="predicted"/>
<dbReference type="Proteomes" id="UP000887566">
    <property type="component" value="Unplaced"/>
</dbReference>
<dbReference type="WBParaSite" id="PSAMB.scaffold3702size17177.g22268.t1">
    <property type="protein sequence ID" value="PSAMB.scaffold3702size17177.g22268.t1"/>
    <property type="gene ID" value="PSAMB.scaffold3702size17177.g22268"/>
</dbReference>